<comment type="subcellular location">
    <subcellularLocation>
        <location evidence="1">Membrane</location>
        <topology evidence="1">Multi-pass membrane protein</topology>
    </subcellularLocation>
</comment>
<accession>A0A915J1T4</accession>
<keyword evidence="4" id="KW-0808">Transferase</keyword>
<dbReference type="OMA" id="WHIPDNG"/>
<reference evidence="9" key="1">
    <citation type="submission" date="2022-11" db="UniProtKB">
        <authorList>
            <consortium name="WormBaseParasite"/>
        </authorList>
    </citation>
    <scope>IDENTIFICATION</scope>
</reference>
<dbReference type="InterPro" id="IPR018732">
    <property type="entry name" value="Dpy-19/Dpy-19-like"/>
</dbReference>
<dbReference type="PANTHER" id="PTHR31488">
    <property type="entry name" value="DPY-19-LIKE 1, LIKE (H. SAPIENS)"/>
    <property type="match status" value="1"/>
</dbReference>
<keyword evidence="7" id="KW-0472">Membrane</keyword>
<dbReference type="AlphaFoldDB" id="A0A915J1T4"/>
<protein>
    <submittedName>
        <fullName evidence="9">Uncharacterized protein</fullName>
    </submittedName>
</protein>
<organism evidence="8 9">
    <name type="scientific">Romanomermis culicivorax</name>
    <name type="common">Nematode worm</name>
    <dbReference type="NCBI Taxonomy" id="13658"/>
    <lineage>
        <taxon>Eukaryota</taxon>
        <taxon>Metazoa</taxon>
        <taxon>Ecdysozoa</taxon>
        <taxon>Nematoda</taxon>
        <taxon>Enoplea</taxon>
        <taxon>Dorylaimia</taxon>
        <taxon>Mermithida</taxon>
        <taxon>Mermithoidea</taxon>
        <taxon>Mermithidae</taxon>
        <taxon>Romanomermis</taxon>
    </lineage>
</organism>
<keyword evidence="6" id="KW-1133">Transmembrane helix</keyword>
<comment type="similarity">
    <text evidence="2">Belongs to the dpy-19 family.</text>
</comment>
<dbReference type="GO" id="GO:0005637">
    <property type="term" value="C:nuclear inner membrane"/>
    <property type="evidence" value="ECO:0007669"/>
    <property type="project" value="TreeGrafter"/>
</dbReference>
<dbReference type="GO" id="GO:0000030">
    <property type="term" value="F:mannosyltransferase activity"/>
    <property type="evidence" value="ECO:0007669"/>
    <property type="project" value="TreeGrafter"/>
</dbReference>
<keyword evidence="3" id="KW-0328">Glycosyltransferase</keyword>
<dbReference type="WBParaSite" id="nRc.2.0.1.t20416-RA">
    <property type="protein sequence ID" value="nRc.2.0.1.t20416-RA"/>
    <property type="gene ID" value="nRc.2.0.1.g20416"/>
</dbReference>
<name>A0A915J1T4_ROMCU</name>
<evidence type="ECO:0000313" key="9">
    <source>
        <dbReference type="WBParaSite" id="nRc.2.0.1.t20416-RA"/>
    </source>
</evidence>
<evidence type="ECO:0000256" key="1">
    <source>
        <dbReference type="ARBA" id="ARBA00004141"/>
    </source>
</evidence>
<evidence type="ECO:0000256" key="6">
    <source>
        <dbReference type="ARBA" id="ARBA00022989"/>
    </source>
</evidence>
<evidence type="ECO:0000256" key="5">
    <source>
        <dbReference type="ARBA" id="ARBA00022692"/>
    </source>
</evidence>
<dbReference type="Proteomes" id="UP000887565">
    <property type="component" value="Unplaced"/>
</dbReference>
<sequence>MTDLKEFYDPDTVELMYWIGNKTSPEDSFAGRHLTNHPHFEDKALRERTVQVYQIYARRKPDEVYRILKSFDTSYIILEDSICLAKSDGCRLPDLIDLDNWHIPDNGYSPVYGLRKSETPRFCDEIRRDGSEYTKFFKLVLQNRTFRMCPSSCLLIGFRRYIVPII</sequence>
<dbReference type="PANTHER" id="PTHR31488:SF3">
    <property type="entry name" value="C-MANNOSYLTRANSFERASE DPY19L3"/>
    <property type="match status" value="1"/>
</dbReference>
<evidence type="ECO:0000256" key="2">
    <source>
        <dbReference type="ARBA" id="ARBA00008744"/>
    </source>
</evidence>
<dbReference type="Pfam" id="PF10034">
    <property type="entry name" value="Dpy19"/>
    <property type="match status" value="1"/>
</dbReference>
<keyword evidence="5" id="KW-0812">Transmembrane</keyword>
<evidence type="ECO:0000256" key="4">
    <source>
        <dbReference type="ARBA" id="ARBA00022679"/>
    </source>
</evidence>
<keyword evidence="8" id="KW-1185">Reference proteome</keyword>
<evidence type="ECO:0000256" key="3">
    <source>
        <dbReference type="ARBA" id="ARBA00022676"/>
    </source>
</evidence>
<proteinExistence type="inferred from homology"/>
<evidence type="ECO:0000256" key="7">
    <source>
        <dbReference type="ARBA" id="ARBA00023136"/>
    </source>
</evidence>
<evidence type="ECO:0000313" key="8">
    <source>
        <dbReference type="Proteomes" id="UP000887565"/>
    </source>
</evidence>